<evidence type="ECO:0000313" key="7">
    <source>
        <dbReference type="Proteomes" id="UP000001589"/>
    </source>
</evidence>
<dbReference type="OrthoDB" id="9806726at2"/>
<dbReference type="PANTHER" id="PTHR42734">
    <property type="entry name" value="METAL TRANSPORT SYSTEM ATP-BINDING PROTEIN TM_0124-RELATED"/>
    <property type="match status" value="1"/>
</dbReference>
<evidence type="ECO:0000256" key="4">
    <source>
        <dbReference type="ARBA" id="ARBA00022840"/>
    </source>
</evidence>
<evidence type="ECO:0000259" key="5">
    <source>
        <dbReference type="PROSITE" id="PS50893"/>
    </source>
</evidence>
<dbReference type="Pfam" id="PF00005">
    <property type="entry name" value="ABC_tran"/>
    <property type="match status" value="1"/>
</dbReference>
<evidence type="ECO:0000256" key="2">
    <source>
        <dbReference type="ARBA" id="ARBA00022448"/>
    </source>
</evidence>
<dbReference type="InterPro" id="IPR003439">
    <property type="entry name" value="ABC_transporter-like_ATP-bd"/>
</dbReference>
<dbReference type="CDD" id="cd03235">
    <property type="entry name" value="ABC_Metallic_Cations"/>
    <property type="match status" value="1"/>
</dbReference>
<dbReference type="SUPFAM" id="SSF52540">
    <property type="entry name" value="P-loop containing nucleoside triphosphate hydrolases"/>
    <property type="match status" value="1"/>
</dbReference>
<evidence type="ECO:0000313" key="6">
    <source>
        <dbReference type="EMBL" id="ABM72332.1"/>
    </source>
</evidence>
<feature type="domain" description="ABC transporter" evidence="5">
    <location>
        <begin position="4"/>
        <end position="250"/>
    </location>
</feature>
<dbReference type="GO" id="GO:0016887">
    <property type="term" value="F:ATP hydrolysis activity"/>
    <property type="evidence" value="ECO:0007669"/>
    <property type="project" value="InterPro"/>
</dbReference>
<dbReference type="RefSeq" id="WP_011820432.1">
    <property type="nucleotide sequence ID" value="NC_008817.1"/>
</dbReference>
<dbReference type="InterPro" id="IPR003593">
    <property type="entry name" value="AAA+_ATPase"/>
</dbReference>
<accession>A2BX21</accession>
<gene>
    <name evidence="6" type="ordered locus">P9515_11251</name>
</gene>
<sequence>MPTLVADNLTYSYSRKNKPALNNVSVSIKPGTLTALVGPNGAGKSTLLRLLQGQHNPDIGNITIDGESLVNVRSEVALMPQRSSMNWKFPITVEKLVSLGQIKYSKSKSTNPFQIKDLLANPKSWVNKCCELEATMQRVGISNIGKRRLDSLSGGQQQRALLAKTLISPARILLLDEPCAALDPPAKDDFLKIVRQLADAGLSLFISSHDWGDSLNSYDQVIVLDKTVLACGSPSSIKDKLEDMNISSLEENACCD</sequence>
<organism evidence="6 7">
    <name type="scientific">Prochlorococcus marinus (strain MIT 9515)</name>
    <dbReference type="NCBI Taxonomy" id="167542"/>
    <lineage>
        <taxon>Bacteria</taxon>
        <taxon>Bacillati</taxon>
        <taxon>Cyanobacteriota</taxon>
        <taxon>Cyanophyceae</taxon>
        <taxon>Synechococcales</taxon>
        <taxon>Prochlorococcaceae</taxon>
        <taxon>Prochlorococcus</taxon>
    </lineage>
</organism>
<evidence type="ECO:0000256" key="3">
    <source>
        <dbReference type="ARBA" id="ARBA00022741"/>
    </source>
</evidence>
<dbReference type="STRING" id="167542.P9515_11251"/>
<proteinExistence type="inferred from homology"/>
<evidence type="ECO:0000256" key="1">
    <source>
        <dbReference type="ARBA" id="ARBA00005417"/>
    </source>
</evidence>
<dbReference type="Proteomes" id="UP000001589">
    <property type="component" value="Chromosome"/>
</dbReference>
<comment type="similarity">
    <text evidence="1">Belongs to the ABC transporter superfamily.</text>
</comment>
<dbReference type="InterPro" id="IPR050153">
    <property type="entry name" value="Metal_Ion_Import_ABC"/>
</dbReference>
<dbReference type="InterPro" id="IPR017871">
    <property type="entry name" value="ABC_transporter-like_CS"/>
</dbReference>
<dbReference type="HOGENOM" id="CLU_000604_1_11_3"/>
<dbReference type="InterPro" id="IPR027417">
    <property type="entry name" value="P-loop_NTPase"/>
</dbReference>
<keyword evidence="3" id="KW-0547">Nucleotide-binding</keyword>
<dbReference type="KEGG" id="pmc:P9515_11251"/>
<name>A2BX21_PROM5</name>
<dbReference type="EMBL" id="CP000552">
    <property type="protein sequence ID" value="ABM72332.1"/>
    <property type="molecule type" value="Genomic_DNA"/>
</dbReference>
<protein>
    <submittedName>
        <fullName evidence="6">ABC transporter, ATP binding domain, possibly Mn transport</fullName>
    </submittedName>
</protein>
<keyword evidence="4" id="KW-0067">ATP-binding</keyword>
<dbReference type="GeneID" id="60200312"/>
<dbReference type="GO" id="GO:0005524">
    <property type="term" value="F:ATP binding"/>
    <property type="evidence" value="ECO:0007669"/>
    <property type="project" value="UniProtKB-KW"/>
</dbReference>
<dbReference type="AlphaFoldDB" id="A2BX21"/>
<dbReference type="eggNOG" id="COG1121">
    <property type="taxonomic scope" value="Bacteria"/>
</dbReference>
<dbReference type="Gene3D" id="3.40.50.300">
    <property type="entry name" value="P-loop containing nucleotide triphosphate hydrolases"/>
    <property type="match status" value="1"/>
</dbReference>
<dbReference type="PROSITE" id="PS00211">
    <property type="entry name" value="ABC_TRANSPORTER_1"/>
    <property type="match status" value="1"/>
</dbReference>
<keyword evidence="2" id="KW-0813">Transport</keyword>
<dbReference type="PANTHER" id="PTHR42734:SF5">
    <property type="entry name" value="IRON TRANSPORT SYSTEM ATP-BINDING PROTEIN HI_0361-RELATED"/>
    <property type="match status" value="1"/>
</dbReference>
<dbReference type="PROSITE" id="PS50893">
    <property type="entry name" value="ABC_TRANSPORTER_2"/>
    <property type="match status" value="1"/>
</dbReference>
<dbReference type="SMART" id="SM00382">
    <property type="entry name" value="AAA"/>
    <property type="match status" value="1"/>
</dbReference>
<reference evidence="6 7" key="1">
    <citation type="journal article" date="2007" name="PLoS Genet.">
        <title>Patterns and implications of gene gain and loss in the evolution of Prochlorococcus.</title>
        <authorList>
            <person name="Kettler G.C."/>
            <person name="Martiny A.C."/>
            <person name="Huang K."/>
            <person name="Zucker J."/>
            <person name="Coleman M.L."/>
            <person name="Rodrigue S."/>
            <person name="Chen F."/>
            <person name="Lapidus A."/>
            <person name="Ferriera S."/>
            <person name="Johnson J."/>
            <person name="Steglich C."/>
            <person name="Church G.M."/>
            <person name="Richardson P."/>
            <person name="Chisholm S.W."/>
        </authorList>
    </citation>
    <scope>NUCLEOTIDE SEQUENCE [LARGE SCALE GENOMIC DNA]</scope>
    <source>
        <strain evidence="6 7">MIT 9515</strain>
    </source>
</reference>